<dbReference type="InterPro" id="IPR017871">
    <property type="entry name" value="ABC_transporter-like_CS"/>
</dbReference>
<dbReference type="SMART" id="SM00382">
    <property type="entry name" value="AAA"/>
    <property type="match status" value="1"/>
</dbReference>
<dbReference type="PANTHER" id="PTHR43158:SF1">
    <property type="entry name" value="ABC TRANSPORTER, ATP-BINDING PROTEIN"/>
    <property type="match status" value="1"/>
</dbReference>
<dbReference type="SUPFAM" id="SSF52540">
    <property type="entry name" value="P-loop containing nucleoside triphosphate hydrolases"/>
    <property type="match status" value="1"/>
</dbReference>
<evidence type="ECO:0000259" key="3">
    <source>
        <dbReference type="PROSITE" id="PS50893"/>
    </source>
</evidence>
<dbReference type="PROSITE" id="PS50893">
    <property type="entry name" value="ABC_TRANSPORTER_2"/>
    <property type="match status" value="1"/>
</dbReference>
<dbReference type="eggNOG" id="COG1131">
    <property type="taxonomic scope" value="Bacteria"/>
</dbReference>
<dbReference type="Proteomes" id="UP000000845">
    <property type="component" value="Chromosome"/>
</dbReference>
<proteinExistence type="predicted"/>
<keyword evidence="5" id="KW-1185">Reference proteome</keyword>
<dbReference type="InterPro" id="IPR003593">
    <property type="entry name" value="AAA+_ATPase"/>
</dbReference>
<keyword evidence="2" id="KW-0067">ATP-binding</keyword>
<name>D1AJS6_SEBTE</name>
<organism evidence="4 5">
    <name type="scientific">Sebaldella termitidis (strain ATCC 33386 / NCTC 11300)</name>
    <dbReference type="NCBI Taxonomy" id="526218"/>
    <lineage>
        <taxon>Bacteria</taxon>
        <taxon>Fusobacteriati</taxon>
        <taxon>Fusobacteriota</taxon>
        <taxon>Fusobacteriia</taxon>
        <taxon>Fusobacteriales</taxon>
        <taxon>Leptotrichiaceae</taxon>
        <taxon>Sebaldella</taxon>
    </lineage>
</organism>
<dbReference type="CDD" id="cd03230">
    <property type="entry name" value="ABC_DR_subfamily_A"/>
    <property type="match status" value="1"/>
</dbReference>
<dbReference type="STRING" id="526218.Sterm_0098"/>
<dbReference type="KEGG" id="str:Sterm_0098"/>
<dbReference type="EMBL" id="CP001739">
    <property type="protein sequence ID" value="ACZ06983.1"/>
    <property type="molecule type" value="Genomic_DNA"/>
</dbReference>
<reference evidence="5" key="1">
    <citation type="submission" date="2009-09" db="EMBL/GenBank/DDBJ databases">
        <title>The complete chromosome of Sebaldella termitidis ATCC 33386.</title>
        <authorList>
            <consortium name="US DOE Joint Genome Institute (JGI-PGF)"/>
            <person name="Lucas S."/>
            <person name="Copeland A."/>
            <person name="Lapidus A."/>
            <person name="Glavina del Rio T."/>
            <person name="Dalin E."/>
            <person name="Tice H."/>
            <person name="Bruce D."/>
            <person name="Goodwin L."/>
            <person name="Pitluck S."/>
            <person name="Kyrpides N."/>
            <person name="Mavromatis K."/>
            <person name="Ivanova N."/>
            <person name="Mikhailova N."/>
            <person name="Sims D."/>
            <person name="Meincke L."/>
            <person name="Brettin T."/>
            <person name="Detter J.C."/>
            <person name="Han C."/>
            <person name="Larimer F."/>
            <person name="Land M."/>
            <person name="Hauser L."/>
            <person name="Markowitz V."/>
            <person name="Cheng J.F."/>
            <person name="Hugenholtz P."/>
            <person name="Woyke T."/>
            <person name="Wu D."/>
            <person name="Eisen J.A."/>
        </authorList>
    </citation>
    <scope>NUCLEOTIDE SEQUENCE [LARGE SCALE GENOMIC DNA]</scope>
    <source>
        <strain evidence="5">ATCC 33386 / NCTC 11300</strain>
    </source>
</reference>
<dbReference type="PANTHER" id="PTHR43158">
    <property type="entry name" value="SKFA PEPTIDE EXPORT ATP-BINDING PROTEIN SKFE"/>
    <property type="match status" value="1"/>
</dbReference>
<reference evidence="4 5" key="2">
    <citation type="journal article" date="2010" name="Stand. Genomic Sci.">
        <title>Complete genome sequence of Sebaldella termitidis type strain (NCTC 11300).</title>
        <authorList>
            <person name="Harmon-Smith M."/>
            <person name="Celia L."/>
            <person name="Chertkov O."/>
            <person name="Lapidus A."/>
            <person name="Copeland A."/>
            <person name="Glavina Del Rio T."/>
            <person name="Nolan M."/>
            <person name="Lucas S."/>
            <person name="Tice H."/>
            <person name="Cheng J.F."/>
            <person name="Han C."/>
            <person name="Detter J.C."/>
            <person name="Bruce D."/>
            <person name="Goodwin L."/>
            <person name="Pitluck S."/>
            <person name="Pati A."/>
            <person name="Liolios K."/>
            <person name="Ivanova N."/>
            <person name="Mavromatis K."/>
            <person name="Mikhailova N."/>
            <person name="Chen A."/>
            <person name="Palaniappan K."/>
            <person name="Land M."/>
            <person name="Hauser L."/>
            <person name="Chang Y.J."/>
            <person name="Jeffries C.D."/>
            <person name="Brettin T."/>
            <person name="Goker M."/>
            <person name="Beck B."/>
            <person name="Bristow J."/>
            <person name="Eisen J.A."/>
            <person name="Markowitz V."/>
            <person name="Hugenholtz P."/>
            <person name="Kyrpides N.C."/>
            <person name="Klenk H.P."/>
            <person name="Chen F."/>
        </authorList>
    </citation>
    <scope>NUCLEOTIDE SEQUENCE [LARGE SCALE GENOMIC DNA]</scope>
    <source>
        <strain evidence="5">ATCC 33386 / NCTC 11300</strain>
    </source>
</reference>
<evidence type="ECO:0000256" key="1">
    <source>
        <dbReference type="ARBA" id="ARBA00022741"/>
    </source>
</evidence>
<accession>D1AJS6</accession>
<evidence type="ECO:0000313" key="4">
    <source>
        <dbReference type="EMBL" id="ACZ06983.1"/>
    </source>
</evidence>
<dbReference type="AlphaFoldDB" id="D1AJS6"/>
<dbReference type="Gene3D" id="3.40.50.300">
    <property type="entry name" value="P-loop containing nucleotide triphosphate hydrolases"/>
    <property type="match status" value="1"/>
</dbReference>
<feature type="domain" description="ABC transporter" evidence="3">
    <location>
        <begin position="2"/>
        <end position="224"/>
    </location>
</feature>
<sequence>MIELVNIEKRFGNKRVLRNINLNLQEGKVYGLFGPNGVGKTTLLKIMAGYNKKTSGEYKINGLDFTYENKDHITFISDKEIFYGWMKIKDAVKYYKDFFTDFDEEKCLRLVKMMKLEADDKINVLSKGMKARLKVALAISRNAKLYLLDEPLGGLDPVSRKIILDTIKTLMNQNGILIITSHLVNDVADIIDHVLFISEGEIILDTEKSKLDLENYKLEDYYVKEYLNV</sequence>
<dbReference type="InterPro" id="IPR003439">
    <property type="entry name" value="ABC_transporter-like_ATP-bd"/>
</dbReference>
<evidence type="ECO:0000313" key="5">
    <source>
        <dbReference type="Proteomes" id="UP000000845"/>
    </source>
</evidence>
<dbReference type="GO" id="GO:0005524">
    <property type="term" value="F:ATP binding"/>
    <property type="evidence" value="ECO:0007669"/>
    <property type="project" value="UniProtKB-KW"/>
</dbReference>
<dbReference type="InterPro" id="IPR027417">
    <property type="entry name" value="P-loop_NTPase"/>
</dbReference>
<dbReference type="PROSITE" id="PS00211">
    <property type="entry name" value="ABC_TRANSPORTER_1"/>
    <property type="match status" value="1"/>
</dbReference>
<dbReference type="RefSeq" id="WP_012859583.1">
    <property type="nucleotide sequence ID" value="NC_013517.1"/>
</dbReference>
<dbReference type="HOGENOM" id="CLU_000604_1_2_0"/>
<dbReference type="GO" id="GO:0016887">
    <property type="term" value="F:ATP hydrolysis activity"/>
    <property type="evidence" value="ECO:0007669"/>
    <property type="project" value="InterPro"/>
</dbReference>
<protein>
    <submittedName>
        <fullName evidence="4">ABC transporter related protein</fullName>
    </submittedName>
</protein>
<keyword evidence="1" id="KW-0547">Nucleotide-binding</keyword>
<gene>
    <name evidence="4" type="ordered locus">Sterm_0098</name>
</gene>
<dbReference type="Pfam" id="PF00005">
    <property type="entry name" value="ABC_tran"/>
    <property type="match status" value="1"/>
</dbReference>
<evidence type="ECO:0000256" key="2">
    <source>
        <dbReference type="ARBA" id="ARBA00022840"/>
    </source>
</evidence>